<sequence length="168" mass="19126">MPSVRQHQHFVQLSDLAERGRIIGMREAGLSLREIARRVNRNVSTVLRCWSKWSEEGVQHRRRGSGRPRRTTDREERRLRLLATRDRFSTTRSIANDWMRVMCVVHTLAAPAPEEFEGSIVRQKRVTCDLLSFEAKGFAANHSVCAAHCLVIGRKGGSCQNGVCVCRN</sequence>
<dbReference type="Proteomes" id="UP001056778">
    <property type="component" value="Chromosome 2"/>
</dbReference>
<keyword evidence="2" id="KW-1185">Reference proteome</keyword>
<protein>
    <submittedName>
        <fullName evidence="1">Defensin</fullName>
    </submittedName>
</protein>
<proteinExistence type="predicted"/>
<dbReference type="EMBL" id="CM043016">
    <property type="protein sequence ID" value="KAI4467549.1"/>
    <property type="molecule type" value="Genomic_DNA"/>
</dbReference>
<reference evidence="1" key="1">
    <citation type="submission" date="2022-04" db="EMBL/GenBank/DDBJ databases">
        <title>Chromosome-scale genome assembly of Holotrichia oblita Faldermann.</title>
        <authorList>
            <person name="Rongchong L."/>
        </authorList>
    </citation>
    <scope>NUCLEOTIDE SEQUENCE</scope>
    <source>
        <strain evidence="1">81SQS9</strain>
    </source>
</reference>
<organism evidence="1 2">
    <name type="scientific">Holotrichia oblita</name>
    <name type="common">Chafer beetle</name>
    <dbReference type="NCBI Taxonomy" id="644536"/>
    <lineage>
        <taxon>Eukaryota</taxon>
        <taxon>Metazoa</taxon>
        <taxon>Ecdysozoa</taxon>
        <taxon>Arthropoda</taxon>
        <taxon>Hexapoda</taxon>
        <taxon>Insecta</taxon>
        <taxon>Pterygota</taxon>
        <taxon>Neoptera</taxon>
        <taxon>Endopterygota</taxon>
        <taxon>Coleoptera</taxon>
        <taxon>Polyphaga</taxon>
        <taxon>Scarabaeiformia</taxon>
        <taxon>Scarabaeidae</taxon>
        <taxon>Melolonthinae</taxon>
        <taxon>Holotrichia</taxon>
    </lineage>
</organism>
<evidence type="ECO:0000313" key="1">
    <source>
        <dbReference type="EMBL" id="KAI4467549.1"/>
    </source>
</evidence>
<name>A0ACB9TL84_HOLOL</name>
<comment type="caution">
    <text evidence="1">The sequence shown here is derived from an EMBL/GenBank/DDBJ whole genome shotgun (WGS) entry which is preliminary data.</text>
</comment>
<gene>
    <name evidence="1" type="ORF">MML48_2g00014906</name>
</gene>
<accession>A0ACB9TL84</accession>
<evidence type="ECO:0000313" key="2">
    <source>
        <dbReference type="Proteomes" id="UP001056778"/>
    </source>
</evidence>